<organism evidence="1 2">
    <name type="scientific">Maribacter dokdonensis</name>
    <dbReference type="NCBI Taxonomy" id="320912"/>
    <lineage>
        <taxon>Bacteria</taxon>
        <taxon>Pseudomonadati</taxon>
        <taxon>Bacteroidota</taxon>
        <taxon>Flavobacteriia</taxon>
        <taxon>Flavobacteriales</taxon>
        <taxon>Flavobacteriaceae</taxon>
        <taxon>Maribacter</taxon>
    </lineage>
</organism>
<reference evidence="1 2" key="1">
    <citation type="submission" date="2016-10" db="EMBL/GenBank/DDBJ databases">
        <authorList>
            <person name="Varghese N."/>
            <person name="Submissions S."/>
        </authorList>
    </citation>
    <scope>NUCLEOTIDE SEQUENCE [LARGE SCALE GENOMIC DNA]</scope>
    <source>
        <strain evidence="1 2">MAR_2009_60</strain>
    </source>
</reference>
<evidence type="ECO:0000313" key="1">
    <source>
        <dbReference type="EMBL" id="SDT15685.1"/>
    </source>
</evidence>
<accession>A0ABY0UTF9</accession>
<gene>
    <name evidence="1" type="ORF">SAMN05192545_2897</name>
</gene>
<name>A0ABY0UTF9_9FLAO</name>
<keyword evidence="2" id="KW-1185">Reference proteome</keyword>
<sequence length="188" mass="21620">MRILLSIVLLFFISFGFAQSGTPLYKGLMYKMKISDAKKEYRKNKEDYKVISLGNGVDWYMYPLNFSANADNQLVGLTLNSGSLYGNEPETVAAYLSQSFEFFIDKNYTIVHEPDYWDNPLLFDATNKYGLLMHDPDKTIMVSMRAVRHNTEVYNFVPVLAISNYEAFINYMSSESEKVNQIRGKTGF</sequence>
<dbReference type="EMBL" id="LT629754">
    <property type="protein sequence ID" value="SDT15685.1"/>
    <property type="molecule type" value="Genomic_DNA"/>
</dbReference>
<proteinExistence type="predicted"/>
<dbReference type="GeneID" id="90592235"/>
<protein>
    <submittedName>
        <fullName evidence="1">Uncharacterized protein</fullName>
    </submittedName>
</protein>
<dbReference type="RefSeq" id="WP_091607031.1">
    <property type="nucleotide sequence ID" value="NZ_LT629754.1"/>
</dbReference>
<dbReference type="Proteomes" id="UP000199574">
    <property type="component" value="Chromosome I"/>
</dbReference>
<evidence type="ECO:0000313" key="2">
    <source>
        <dbReference type="Proteomes" id="UP000199574"/>
    </source>
</evidence>